<name>A0ACC2T7D3_9FUNG</name>
<evidence type="ECO:0000313" key="1">
    <source>
        <dbReference type="EMBL" id="KAJ9070528.1"/>
    </source>
</evidence>
<protein>
    <submittedName>
        <fullName evidence="1">Uncharacterized protein</fullName>
    </submittedName>
</protein>
<comment type="caution">
    <text evidence="1">The sequence shown here is derived from an EMBL/GenBank/DDBJ whole genome shotgun (WGS) entry which is preliminary data.</text>
</comment>
<proteinExistence type="predicted"/>
<gene>
    <name evidence="1" type="ORF">DSO57_1007152</name>
</gene>
<sequence length="365" mass="40530">MYLKTGRILLMNKPKRKSTILNKQWTTQNCHLKLENIQAIVKSNFGINVRNDNLDALESQSTEPESNPEQNPSQTASYKDWEPNSPLSFDKVVANLPGPKLLTTTQGSANKLPVRDDGNFPKVPIPDTGGLLSEIHKCPNESCSKLPTSSGSGTEPEGPPNAQVSKQKDSRSSHPEAASGNPPVPSATWPSKTPDAKPPKLKKTCQKIKPGSALTQRSFDPPANWPATYCLLGASFGSVYFTEYPLNPEYMDYTKDNILAWDPLARTKKLTRYNWKGPWYVTKLCLFRDKCNFLPAYQLDMKPPVTPKPIPPSATKHPLDHTNKLFGIVYFTLTGVIDTIVPAASLWSWVGKSMPYLIKLAPILW</sequence>
<keyword evidence="2" id="KW-1185">Reference proteome</keyword>
<organism evidence="1 2">
    <name type="scientific">Entomophthora muscae</name>
    <dbReference type="NCBI Taxonomy" id="34485"/>
    <lineage>
        <taxon>Eukaryota</taxon>
        <taxon>Fungi</taxon>
        <taxon>Fungi incertae sedis</taxon>
        <taxon>Zoopagomycota</taxon>
        <taxon>Entomophthoromycotina</taxon>
        <taxon>Entomophthoromycetes</taxon>
        <taxon>Entomophthorales</taxon>
        <taxon>Entomophthoraceae</taxon>
        <taxon>Entomophthora</taxon>
    </lineage>
</organism>
<reference evidence="1" key="1">
    <citation type="submission" date="2022-04" db="EMBL/GenBank/DDBJ databases">
        <title>Genome of the entomopathogenic fungus Entomophthora muscae.</title>
        <authorList>
            <person name="Elya C."/>
            <person name="Lovett B.R."/>
            <person name="Lee E."/>
            <person name="Macias A.M."/>
            <person name="Hajek A.E."/>
            <person name="De Bivort B.L."/>
            <person name="Kasson M.T."/>
            <person name="De Fine Licht H.H."/>
            <person name="Stajich J.E."/>
        </authorList>
    </citation>
    <scope>NUCLEOTIDE SEQUENCE</scope>
    <source>
        <strain evidence="1">Berkeley</strain>
    </source>
</reference>
<dbReference type="EMBL" id="QTSX02003571">
    <property type="protein sequence ID" value="KAJ9070528.1"/>
    <property type="molecule type" value="Genomic_DNA"/>
</dbReference>
<evidence type="ECO:0000313" key="2">
    <source>
        <dbReference type="Proteomes" id="UP001165960"/>
    </source>
</evidence>
<accession>A0ACC2T7D3</accession>
<dbReference type="Proteomes" id="UP001165960">
    <property type="component" value="Unassembled WGS sequence"/>
</dbReference>